<dbReference type="AlphaFoldDB" id="A0A8C2I531"/>
<evidence type="ECO:0000256" key="2">
    <source>
        <dbReference type="ARBA" id="ARBA00010199"/>
    </source>
</evidence>
<feature type="transmembrane region" description="Helical" evidence="6">
    <location>
        <begin position="600"/>
        <end position="619"/>
    </location>
</feature>
<feature type="transmembrane region" description="Helical" evidence="6">
    <location>
        <begin position="459"/>
        <end position="483"/>
    </location>
</feature>
<accession>A0A8C2I531</accession>
<protein>
    <recommendedName>
        <fullName evidence="6">Multidrug and toxin extrusion protein</fullName>
    </recommendedName>
</protein>
<keyword evidence="4 6" id="KW-1133">Transmembrane helix</keyword>
<organism evidence="7 8">
    <name type="scientific">Cyprinus carpio</name>
    <name type="common">Common carp</name>
    <dbReference type="NCBI Taxonomy" id="7962"/>
    <lineage>
        <taxon>Eukaryota</taxon>
        <taxon>Metazoa</taxon>
        <taxon>Chordata</taxon>
        <taxon>Craniata</taxon>
        <taxon>Vertebrata</taxon>
        <taxon>Euteleostomi</taxon>
        <taxon>Actinopterygii</taxon>
        <taxon>Neopterygii</taxon>
        <taxon>Teleostei</taxon>
        <taxon>Ostariophysi</taxon>
        <taxon>Cypriniformes</taxon>
        <taxon>Cyprinidae</taxon>
        <taxon>Cyprininae</taxon>
        <taxon>Cyprinus</taxon>
    </lineage>
</organism>
<dbReference type="InterPro" id="IPR045069">
    <property type="entry name" value="MATE_euk"/>
</dbReference>
<comment type="similarity">
    <text evidence="2 6">Belongs to the multi antimicrobial extrusion (MATE) (TC 2.A.66.1) family.</text>
</comment>
<proteinExistence type="inferred from homology"/>
<keyword evidence="5 6" id="KW-0472">Membrane</keyword>
<dbReference type="GO" id="GO:0015297">
    <property type="term" value="F:antiporter activity"/>
    <property type="evidence" value="ECO:0007669"/>
    <property type="project" value="InterPro"/>
</dbReference>
<evidence type="ECO:0000313" key="8">
    <source>
        <dbReference type="Proteomes" id="UP000694701"/>
    </source>
</evidence>
<dbReference type="InterPro" id="IPR002528">
    <property type="entry name" value="MATE_fam"/>
</dbReference>
<evidence type="ECO:0000313" key="7">
    <source>
        <dbReference type="Ensembl" id="ENSCCRP00020074336.1"/>
    </source>
</evidence>
<feature type="transmembrane region" description="Helical" evidence="6">
    <location>
        <begin position="94"/>
        <end position="115"/>
    </location>
</feature>
<dbReference type="GO" id="GO:0016020">
    <property type="term" value="C:membrane"/>
    <property type="evidence" value="ECO:0007669"/>
    <property type="project" value="UniProtKB-SubCell"/>
</dbReference>
<feature type="transmembrane region" description="Helical" evidence="6">
    <location>
        <begin position="489"/>
        <end position="511"/>
    </location>
</feature>
<dbReference type="GO" id="GO:1990961">
    <property type="term" value="P:xenobiotic detoxification by transmembrane export across the plasma membrane"/>
    <property type="evidence" value="ECO:0007669"/>
    <property type="project" value="InterPro"/>
</dbReference>
<feature type="transmembrane region" description="Helical" evidence="6">
    <location>
        <begin position="165"/>
        <end position="187"/>
    </location>
</feature>
<evidence type="ECO:0000256" key="4">
    <source>
        <dbReference type="ARBA" id="ARBA00022989"/>
    </source>
</evidence>
<feature type="transmembrane region" description="Helical" evidence="6">
    <location>
        <begin position="264"/>
        <end position="288"/>
    </location>
</feature>
<feature type="transmembrane region" description="Helical" evidence="6">
    <location>
        <begin position="309"/>
        <end position="330"/>
    </location>
</feature>
<feature type="transmembrane region" description="Helical" evidence="6">
    <location>
        <begin position="350"/>
        <end position="371"/>
    </location>
</feature>
<keyword evidence="3 6" id="KW-0812">Transmembrane</keyword>
<dbReference type="Proteomes" id="UP000694701">
    <property type="component" value="Unplaced"/>
</dbReference>
<feature type="transmembrane region" description="Helical" evidence="6">
    <location>
        <begin position="127"/>
        <end position="153"/>
    </location>
</feature>
<comment type="subcellular location">
    <subcellularLocation>
        <location evidence="1">Membrane</location>
        <topology evidence="1">Multi-pass membrane protein</topology>
    </subcellularLocation>
</comment>
<evidence type="ECO:0000256" key="6">
    <source>
        <dbReference type="RuleBase" id="RU004914"/>
    </source>
</evidence>
<evidence type="ECO:0000256" key="5">
    <source>
        <dbReference type="ARBA" id="ARBA00023136"/>
    </source>
</evidence>
<name>A0A8C2I531_CYPCA</name>
<feature type="transmembrane region" description="Helical" evidence="6">
    <location>
        <begin position="236"/>
        <end position="258"/>
    </location>
</feature>
<feature type="transmembrane region" description="Helical" evidence="6">
    <location>
        <begin position="207"/>
        <end position="224"/>
    </location>
</feature>
<feature type="transmembrane region" description="Helical" evidence="6">
    <location>
        <begin position="391"/>
        <end position="419"/>
    </location>
</feature>
<dbReference type="NCBIfam" id="TIGR00797">
    <property type="entry name" value="matE"/>
    <property type="match status" value="1"/>
</dbReference>
<reference evidence="7" key="1">
    <citation type="submission" date="2025-08" db="UniProtKB">
        <authorList>
            <consortium name="Ensembl"/>
        </authorList>
    </citation>
    <scope>IDENTIFICATION</scope>
</reference>
<feature type="transmembrane region" description="Helical" evidence="6">
    <location>
        <begin position="431"/>
        <end position="452"/>
    </location>
</feature>
<sequence>MLTLCTTTGRSFSKTDFKVFLLKRFPVAELLRELASDMETDSINTETQINGYPKQDISHFAQSNSRIICDECRRKIRSLLPVNYKEEIIELLKLAGPVFTSQLMIFLISFISTVFCGHLGKTELAGVALAITVINVTGISIGSGLASACDTLISQTFGSNNLKRVGVILQRGILILLLACFPCWALLINTEPILLAVRQSPSVASLSQLYVKIFMPALPAAFLYQLQGLYLQNQGIIWPQIITGVAGNVLNALINYIFLYVLDLGVAGSAAANAISQYFLAVILFLFIRCMGLHKATWGGWSRDCLQEWGAFICLAFPSMIMLCAEWWTYEIGGFLAGLISEVELGAQSVVYELTSIMYMFPLGFAVAAGVRVGNALGAGNTEQAKLTAKLSLVCGLLVSCVIATIIGSTNNVIGYIFSTDEEIVLRVSEVMVMYGFVHLFDATSAITGGIVRGAGKQLLGALCNIVGYYFVGFPIGVSLMFALNMGIIGLWIGFFGCVFLQSLFFIILICKLDWKKVTQEALIRAGVQVPETNNESYAMENKGYTEDVPQRSQHTEECQTDPNTDLEGLSKRGGITNAVALVTVGTVLTTKQLVVRRGLSFFFMLLILAGGIVLNGVLTGV</sequence>
<dbReference type="Ensembl" id="ENSCCRT00020081573.1">
    <property type="protein sequence ID" value="ENSCCRP00020074336.1"/>
    <property type="gene ID" value="ENSCCRG00020034681.1"/>
</dbReference>
<evidence type="ECO:0000256" key="1">
    <source>
        <dbReference type="ARBA" id="ARBA00004141"/>
    </source>
</evidence>
<evidence type="ECO:0000256" key="3">
    <source>
        <dbReference type="ARBA" id="ARBA00022692"/>
    </source>
</evidence>
<dbReference type="Pfam" id="PF01554">
    <property type="entry name" value="MatE"/>
    <property type="match status" value="2"/>
</dbReference>
<dbReference type="PANTHER" id="PTHR11206">
    <property type="entry name" value="MULTIDRUG RESISTANCE PROTEIN"/>
    <property type="match status" value="1"/>
</dbReference>
<dbReference type="CDD" id="cd13132">
    <property type="entry name" value="MATE_eukaryotic"/>
    <property type="match status" value="1"/>
</dbReference>
<dbReference type="GO" id="GO:0042910">
    <property type="term" value="F:xenobiotic transmembrane transporter activity"/>
    <property type="evidence" value="ECO:0007669"/>
    <property type="project" value="InterPro"/>
</dbReference>